<dbReference type="AlphaFoldDB" id="A0A7J9C238"/>
<evidence type="ECO:0000256" key="1">
    <source>
        <dbReference type="SAM" id="MobiDB-lite"/>
    </source>
</evidence>
<dbReference type="InterPro" id="IPR040256">
    <property type="entry name" value="At4g02000-like"/>
</dbReference>
<reference evidence="2 3" key="1">
    <citation type="journal article" date="2019" name="Genome Biol. Evol.">
        <title>Insights into the evolution of the New World diploid cottons (Gossypium, subgenus Houzingenia) based on genome sequencing.</title>
        <authorList>
            <person name="Grover C.E."/>
            <person name="Arick M.A. 2nd"/>
            <person name="Thrash A."/>
            <person name="Conover J.L."/>
            <person name="Sanders W.S."/>
            <person name="Peterson D.G."/>
            <person name="Frelichowski J.E."/>
            <person name="Scheffler J.A."/>
            <person name="Scheffler B.E."/>
            <person name="Wendel J.F."/>
        </authorList>
    </citation>
    <scope>NUCLEOTIDE SEQUENCE [LARGE SCALE GENOMIC DNA]</scope>
    <source>
        <strain evidence="2">5</strain>
        <tissue evidence="2">Leaf</tissue>
    </source>
</reference>
<dbReference type="Proteomes" id="UP000593579">
    <property type="component" value="Unassembled WGS sequence"/>
</dbReference>
<name>A0A7J9C238_GOSGO</name>
<dbReference type="PANTHER" id="PTHR31286">
    <property type="entry name" value="GLYCINE-RICH CELL WALL STRUCTURAL PROTEIN 1.8-LIKE"/>
    <property type="match status" value="1"/>
</dbReference>
<sequence length="195" mass="22093">MEITERDGSDEGDLVNRSTKKVRIQDIEENQDVDMETTTVAGKTLSWKDRLLGIGLYPNERTTNTEGIEEDEDFELSEEDVERSSTNGFFTLETFLTIPSNGHGKWTMDFNPAQPYPSIVMAWIHLLGLPGHMYKRQVLREIGGMIRKVTNLDFNTNNGDNKGGTPDPCICGPWMLVERKGRRIERARQKDGGDV</sequence>
<accession>A0A7J9C238</accession>
<gene>
    <name evidence="2" type="ORF">Gogos_015393</name>
</gene>
<protein>
    <recommendedName>
        <fullName evidence="4">DUF4283 domain-containing protein</fullName>
    </recommendedName>
</protein>
<evidence type="ECO:0000313" key="3">
    <source>
        <dbReference type="Proteomes" id="UP000593579"/>
    </source>
</evidence>
<comment type="caution">
    <text evidence="2">The sequence shown here is derived from an EMBL/GenBank/DDBJ whole genome shotgun (WGS) entry which is preliminary data.</text>
</comment>
<evidence type="ECO:0008006" key="4">
    <source>
        <dbReference type="Google" id="ProtNLM"/>
    </source>
</evidence>
<dbReference type="OrthoDB" id="10354358at2759"/>
<dbReference type="EMBL" id="JABEZY010000007">
    <property type="protein sequence ID" value="MBA0742325.1"/>
    <property type="molecule type" value="Genomic_DNA"/>
</dbReference>
<evidence type="ECO:0000313" key="2">
    <source>
        <dbReference type="EMBL" id="MBA0742325.1"/>
    </source>
</evidence>
<feature type="region of interest" description="Disordered" evidence="1">
    <location>
        <begin position="1"/>
        <end position="20"/>
    </location>
</feature>
<organism evidence="2 3">
    <name type="scientific">Gossypium gossypioides</name>
    <name type="common">Mexican cotton</name>
    <name type="synonym">Selera gossypioides</name>
    <dbReference type="NCBI Taxonomy" id="34282"/>
    <lineage>
        <taxon>Eukaryota</taxon>
        <taxon>Viridiplantae</taxon>
        <taxon>Streptophyta</taxon>
        <taxon>Embryophyta</taxon>
        <taxon>Tracheophyta</taxon>
        <taxon>Spermatophyta</taxon>
        <taxon>Magnoliopsida</taxon>
        <taxon>eudicotyledons</taxon>
        <taxon>Gunneridae</taxon>
        <taxon>Pentapetalae</taxon>
        <taxon>rosids</taxon>
        <taxon>malvids</taxon>
        <taxon>Malvales</taxon>
        <taxon>Malvaceae</taxon>
        <taxon>Malvoideae</taxon>
        <taxon>Gossypium</taxon>
    </lineage>
</organism>
<feature type="non-terminal residue" evidence="2">
    <location>
        <position position="1"/>
    </location>
</feature>
<keyword evidence="3" id="KW-1185">Reference proteome</keyword>
<proteinExistence type="predicted"/>
<dbReference type="PANTHER" id="PTHR31286:SF173">
    <property type="entry name" value="DUF4283 DOMAIN-CONTAINING PROTEIN"/>
    <property type="match status" value="1"/>
</dbReference>